<name>A0A1Y4LYM5_9FIRM</name>
<comment type="caution">
    <text evidence="1">The sequence shown here is derived from an EMBL/GenBank/DDBJ whole genome shotgun (WGS) entry which is preliminary data.</text>
</comment>
<evidence type="ECO:0000313" key="2">
    <source>
        <dbReference type="Proteomes" id="UP000195447"/>
    </source>
</evidence>
<dbReference type="Proteomes" id="UP000195447">
    <property type="component" value="Unassembled WGS sequence"/>
</dbReference>
<protein>
    <submittedName>
        <fullName evidence="1">Uncharacterized protein</fullName>
    </submittedName>
</protein>
<keyword evidence="2" id="KW-1185">Reference proteome</keyword>
<sequence length="94" mass="10654">MNCTMNCSVNWHLTYRDADVSTYSDGHGSYMSIMHDKKTPPNAVEKIGGGSMEIPLIAVPPITMRPIATEKLPLWCNRHIEVLNEHIESDCKRR</sequence>
<dbReference type="EMBL" id="NFKM01000002">
    <property type="protein sequence ID" value="OUP61695.1"/>
    <property type="molecule type" value="Genomic_DNA"/>
</dbReference>
<reference evidence="2" key="1">
    <citation type="submission" date="2017-04" db="EMBL/GenBank/DDBJ databases">
        <title>Function of individual gut microbiota members based on whole genome sequencing of pure cultures obtained from chicken caecum.</title>
        <authorList>
            <person name="Medvecky M."/>
            <person name="Cejkova D."/>
            <person name="Polansky O."/>
            <person name="Karasova D."/>
            <person name="Kubasova T."/>
            <person name="Cizek A."/>
            <person name="Rychlik I."/>
        </authorList>
    </citation>
    <scope>NUCLEOTIDE SEQUENCE [LARGE SCALE GENOMIC DNA]</scope>
    <source>
        <strain evidence="2">An178</strain>
    </source>
</reference>
<accession>A0A1Y4LYM5</accession>
<gene>
    <name evidence="1" type="ORF">B5F14_01695</name>
</gene>
<organism evidence="1 2">
    <name type="scientific">Faecalitalea cylindroides</name>
    <dbReference type="NCBI Taxonomy" id="39483"/>
    <lineage>
        <taxon>Bacteria</taxon>
        <taxon>Bacillati</taxon>
        <taxon>Bacillota</taxon>
        <taxon>Erysipelotrichia</taxon>
        <taxon>Erysipelotrichales</taxon>
        <taxon>Erysipelotrichaceae</taxon>
        <taxon>Faecalitalea</taxon>
    </lineage>
</organism>
<dbReference type="AlphaFoldDB" id="A0A1Y4LYM5"/>
<evidence type="ECO:0000313" key="1">
    <source>
        <dbReference type="EMBL" id="OUP61695.1"/>
    </source>
</evidence>
<proteinExistence type="predicted"/>